<name>A0ABY7VPM9_9BACT</name>
<accession>A0ABY7VPM9</accession>
<dbReference type="SUPFAM" id="SSF51445">
    <property type="entry name" value="(Trans)glycosidases"/>
    <property type="match status" value="1"/>
</dbReference>
<dbReference type="Proteomes" id="UP001214250">
    <property type="component" value="Chromosome 1"/>
</dbReference>
<dbReference type="InterPro" id="IPR017853">
    <property type="entry name" value="GH"/>
</dbReference>
<dbReference type="EMBL" id="CP117811">
    <property type="protein sequence ID" value="WDE95249.1"/>
    <property type="molecule type" value="Genomic_DNA"/>
</dbReference>
<dbReference type="Gene3D" id="3.20.20.80">
    <property type="entry name" value="Glycosidases"/>
    <property type="match status" value="1"/>
</dbReference>
<evidence type="ECO:0000313" key="2">
    <source>
        <dbReference type="Proteomes" id="UP001214250"/>
    </source>
</evidence>
<proteinExistence type="predicted"/>
<reference evidence="1 2" key="1">
    <citation type="submission" date="2023-02" db="EMBL/GenBank/DDBJ databases">
        <title>Genome sequence of Lentisphaera profundi SAORIC-696.</title>
        <authorList>
            <person name="Kim e."/>
            <person name="Cho J.-C."/>
            <person name="Choi A."/>
            <person name="Kang I."/>
        </authorList>
    </citation>
    <scope>NUCLEOTIDE SEQUENCE [LARGE SCALE GENOMIC DNA]</scope>
    <source>
        <strain evidence="1 2">SAORIC-696</strain>
    </source>
</reference>
<keyword evidence="2" id="KW-1185">Reference proteome</keyword>
<sequence length="56" mass="6759">MNDYSDLREEKYKSAEWMLDTYKYLRDRGANLLINVSPRPNGELPETVYQRFQEIT</sequence>
<gene>
    <name evidence="1" type="ORF">PQO03_05885</name>
</gene>
<protein>
    <submittedName>
        <fullName evidence="1">Alpha-L-fucosidase</fullName>
    </submittedName>
</protein>
<evidence type="ECO:0000313" key="1">
    <source>
        <dbReference type="EMBL" id="WDE95249.1"/>
    </source>
</evidence>
<dbReference type="RefSeq" id="WP_274148635.1">
    <property type="nucleotide sequence ID" value="NZ_CP117811.1"/>
</dbReference>
<organism evidence="1 2">
    <name type="scientific">Lentisphaera profundi</name>
    <dbReference type="NCBI Taxonomy" id="1658616"/>
    <lineage>
        <taxon>Bacteria</taxon>
        <taxon>Pseudomonadati</taxon>
        <taxon>Lentisphaerota</taxon>
        <taxon>Lentisphaeria</taxon>
        <taxon>Lentisphaerales</taxon>
        <taxon>Lentisphaeraceae</taxon>
        <taxon>Lentisphaera</taxon>
    </lineage>
</organism>